<keyword evidence="5" id="KW-0378">Hydrolase</keyword>
<evidence type="ECO:0000313" key="10">
    <source>
        <dbReference type="EMBL" id="MCW7755288.1"/>
    </source>
</evidence>
<feature type="domain" description="M23ase beta-sheet core" evidence="8">
    <location>
        <begin position="292"/>
        <end position="388"/>
    </location>
</feature>
<dbReference type="Pfam" id="PF01551">
    <property type="entry name" value="Peptidase_M23"/>
    <property type="match status" value="1"/>
</dbReference>
<accession>A0ABT3NCT9</accession>
<dbReference type="SUPFAM" id="SSF51261">
    <property type="entry name" value="Duplicated hybrid motif"/>
    <property type="match status" value="1"/>
</dbReference>
<evidence type="ECO:0000256" key="6">
    <source>
        <dbReference type="ARBA" id="ARBA00022833"/>
    </source>
</evidence>
<feature type="domain" description="Csd3-like second N-terminal" evidence="9">
    <location>
        <begin position="187"/>
        <end position="278"/>
    </location>
</feature>
<evidence type="ECO:0000256" key="3">
    <source>
        <dbReference type="ARBA" id="ARBA00022670"/>
    </source>
</evidence>
<reference evidence="10 11" key="1">
    <citation type="submission" date="2022-11" db="EMBL/GenBank/DDBJ databases">
        <title>Desulfobotulus tamanensis H1 sp. nov. - anaerobic, alkaliphilic, sulphate reducing bacterium isolated from terrestrial mud volcano.</title>
        <authorList>
            <person name="Frolova A."/>
            <person name="Merkel A.Y."/>
            <person name="Slobodkin A.I."/>
        </authorList>
    </citation>
    <scope>NUCLEOTIDE SEQUENCE [LARGE SCALE GENOMIC DNA]</scope>
    <source>
        <strain evidence="10 11">H1</strain>
    </source>
</reference>
<dbReference type="RefSeq" id="WP_265426227.1">
    <property type="nucleotide sequence ID" value="NZ_JAPFPW010000029.1"/>
</dbReference>
<dbReference type="CDD" id="cd12797">
    <property type="entry name" value="M23_peptidase"/>
    <property type="match status" value="1"/>
</dbReference>
<evidence type="ECO:0000259" key="9">
    <source>
        <dbReference type="Pfam" id="PF19425"/>
    </source>
</evidence>
<comment type="cofactor">
    <cofactor evidence="1">
        <name>Zn(2+)</name>
        <dbReference type="ChEBI" id="CHEBI:29105"/>
    </cofactor>
</comment>
<organism evidence="10 11">
    <name type="scientific">Desulfobotulus pelophilus</name>
    <dbReference type="NCBI Taxonomy" id="2823377"/>
    <lineage>
        <taxon>Bacteria</taxon>
        <taxon>Pseudomonadati</taxon>
        <taxon>Thermodesulfobacteriota</taxon>
        <taxon>Desulfobacteria</taxon>
        <taxon>Desulfobacterales</taxon>
        <taxon>Desulfobacteraceae</taxon>
        <taxon>Desulfobotulus</taxon>
    </lineage>
</organism>
<keyword evidence="3" id="KW-0645">Protease</keyword>
<dbReference type="InterPro" id="IPR050570">
    <property type="entry name" value="Cell_wall_metabolism_enzyme"/>
</dbReference>
<dbReference type="InterPro" id="IPR011055">
    <property type="entry name" value="Dup_hybrid_motif"/>
</dbReference>
<dbReference type="PANTHER" id="PTHR21666:SF288">
    <property type="entry name" value="CELL DIVISION PROTEIN YTFB"/>
    <property type="match status" value="1"/>
</dbReference>
<proteinExistence type="predicted"/>
<keyword evidence="6" id="KW-0862">Zinc</keyword>
<dbReference type="InterPro" id="IPR016047">
    <property type="entry name" value="M23ase_b-sheet_dom"/>
</dbReference>
<dbReference type="Pfam" id="PF19425">
    <property type="entry name" value="Csd3_N2"/>
    <property type="match status" value="1"/>
</dbReference>
<sequence length="440" mass="48912">MKYIILCCMIILGGFVFFQYGLNSDTAFSSTSQSPDELPSPLMVCGDTETDDPEFSQSLMPPPHEPIENIHAGTIRPGDTASRILSPWLSSAQIHGIALATKEVFDLRKIRAGRDYRVITTDNSFARLEYSIDNSHFLAVDLDEEGFHASVHSMAYDIYPATVHGVIETTLSDAMKSSEDITLAIRLNNLFGWEIDFSRDLRKGDTFSVLVERRYHNDEFQGYGNIIAAKIINRGRVHDAYRFEYEDGHADFFNSQGQNIKRFFLKSPVPFGRITSGFTLSRYHPILKEYRPHYGVDYAAPTGTPIYAAGSGTVIQATQNAGSGRFVRIRHGNGYETAYLHMSRFARGMRAGKKVDQGEVIGYIGQSGLATGPHVCFRMTHNGTPVDPTKVDSPRAKELPEDRKQDFAALVANLQPQLTIHYAQADAGDPGPQAENKSPM</sequence>
<dbReference type="Gene3D" id="2.70.70.10">
    <property type="entry name" value="Glucose Permease (Domain IIA)"/>
    <property type="match status" value="1"/>
</dbReference>
<evidence type="ECO:0000256" key="1">
    <source>
        <dbReference type="ARBA" id="ARBA00001947"/>
    </source>
</evidence>
<keyword evidence="11" id="KW-1185">Reference proteome</keyword>
<evidence type="ECO:0000259" key="8">
    <source>
        <dbReference type="Pfam" id="PF01551"/>
    </source>
</evidence>
<dbReference type="EMBL" id="JAPFPW010000029">
    <property type="protein sequence ID" value="MCW7755288.1"/>
    <property type="molecule type" value="Genomic_DNA"/>
</dbReference>
<evidence type="ECO:0000256" key="5">
    <source>
        <dbReference type="ARBA" id="ARBA00022801"/>
    </source>
</evidence>
<dbReference type="InterPro" id="IPR045834">
    <property type="entry name" value="Csd3_N2"/>
</dbReference>
<comment type="caution">
    <text evidence="10">The sequence shown here is derived from an EMBL/GenBank/DDBJ whole genome shotgun (WGS) entry which is preliminary data.</text>
</comment>
<comment type="subcellular location">
    <subcellularLocation>
        <location evidence="2">Cell envelope</location>
    </subcellularLocation>
</comment>
<evidence type="ECO:0000313" key="11">
    <source>
        <dbReference type="Proteomes" id="UP001209681"/>
    </source>
</evidence>
<evidence type="ECO:0000256" key="7">
    <source>
        <dbReference type="ARBA" id="ARBA00023049"/>
    </source>
</evidence>
<dbReference type="PANTHER" id="PTHR21666">
    <property type="entry name" value="PEPTIDASE-RELATED"/>
    <property type="match status" value="1"/>
</dbReference>
<dbReference type="Proteomes" id="UP001209681">
    <property type="component" value="Unassembled WGS sequence"/>
</dbReference>
<dbReference type="Gene3D" id="3.10.450.350">
    <property type="match status" value="1"/>
</dbReference>
<gene>
    <name evidence="10" type="ORF">OOT00_14980</name>
</gene>
<name>A0ABT3NCT9_9BACT</name>
<evidence type="ECO:0000256" key="4">
    <source>
        <dbReference type="ARBA" id="ARBA00022723"/>
    </source>
</evidence>
<keyword evidence="4" id="KW-0479">Metal-binding</keyword>
<keyword evidence="7" id="KW-0482">Metalloprotease</keyword>
<protein>
    <submittedName>
        <fullName evidence="10">Peptidoglycan DD-metalloendopeptidase family protein</fullName>
    </submittedName>
</protein>
<evidence type="ECO:0000256" key="2">
    <source>
        <dbReference type="ARBA" id="ARBA00004196"/>
    </source>
</evidence>